<dbReference type="Proteomes" id="UP000005756">
    <property type="component" value="Unassembled WGS sequence"/>
</dbReference>
<organism evidence="2 3">
    <name type="scientific">Vreelandella boliviensis LC1</name>
    <dbReference type="NCBI Taxonomy" id="1072583"/>
    <lineage>
        <taxon>Bacteria</taxon>
        <taxon>Pseudomonadati</taxon>
        <taxon>Pseudomonadota</taxon>
        <taxon>Gammaproteobacteria</taxon>
        <taxon>Oceanospirillales</taxon>
        <taxon>Halomonadaceae</taxon>
        <taxon>Vreelandella</taxon>
    </lineage>
</organism>
<feature type="region of interest" description="Disordered" evidence="1">
    <location>
        <begin position="159"/>
        <end position="197"/>
    </location>
</feature>
<protein>
    <submittedName>
        <fullName evidence="2">Uncharacterized protein</fullName>
    </submittedName>
</protein>
<dbReference type="AlphaFoldDB" id="A0A7U9BZH1"/>
<accession>A0A7U9BZH1</accession>
<evidence type="ECO:0000256" key="1">
    <source>
        <dbReference type="SAM" id="MobiDB-lite"/>
    </source>
</evidence>
<evidence type="ECO:0000313" key="3">
    <source>
        <dbReference type="Proteomes" id="UP000005756"/>
    </source>
</evidence>
<name>A0A7U9BZH1_9GAMM</name>
<sequence length="275" mass="28917">MSMRVIQPVPGASTVCAADTGGGTSVSSSRSSGRRSSTLRASSARRLISSGSERLRVACWIASNTPAIAASAITTTSTVLTKGAVACSSLGILNIMTSTATTPADMNASRLRWKRSSRKISSVRGEKCAAIRPTTTVRIHRPNTATVIRPLVTDPIRTRAPATVPSSTGGGHSHLVSTASAARPTPRPTTAATQSATVISTTRREVQRGWGLLQCLCLMPSPSDYRNIGAIVHSILRDANTPFCTFPHLTKAERGVVIYARFTAACPMSISTRQG</sequence>
<feature type="compositionally biased region" description="Low complexity" evidence="1">
    <location>
        <begin position="177"/>
        <end position="197"/>
    </location>
</feature>
<gene>
    <name evidence="2" type="ORF">KUC_3352</name>
</gene>
<proteinExistence type="predicted"/>
<feature type="compositionally biased region" description="Low complexity" evidence="1">
    <location>
        <begin position="25"/>
        <end position="45"/>
    </location>
</feature>
<evidence type="ECO:0000313" key="2">
    <source>
        <dbReference type="EMBL" id="EHJ91795.1"/>
    </source>
</evidence>
<dbReference type="EMBL" id="JH393259">
    <property type="protein sequence ID" value="EHJ91795.1"/>
    <property type="molecule type" value="Genomic_DNA"/>
</dbReference>
<reference evidence="2 3" key="1">
    <citation type="submission" date="2011-10" db="EMBL/GenBank/DDBJ databases">
        <authorList>
            <person name="Quillaguamn J."/>
            <person name="Guzmn D."/>
            <person name="Balderrama-Subieta A."/>
            <person name="Cardona-Ortuo C."/>
            <person name="Guevara-Martnez M."/>
            <person name="Callisaya-Quispe N."/>
        </authorList>
    </citation>
    <scope>NUCLEOTIDE SEQUENCE [LARGE SCALE GENOMIC DNA]</scope>
    <source>
        <strain evidence="2 3">LC1</strain>
    </source>
</reference>
<feature type="region of interest" description="Disordered" evidence="1">
    <location>
        <begin position="16"/>
        <end position="45"/>
    </location>
</feature>